<proteinExistence type="predicted"/>
<dbReference type="Gene3D" id="1.10.357.10">
    <property type="entry name" value="Tetracycline Repressor, domain 2"/>
    <property type="match status" value="1"/>
</dbReference>
<name>A0ABS1H5G3_9BACL</name>
<dbReference type="EMBL" id="JAEOAH010000006">
    <property type="protein sequence ID" value="MBK3494541.1"/>
    <property type="molecule type" value="Genomic_DNA"/>
</dbReference>
<evidence type="ECO:0000256" key="3">
    <source>
        <dbReference type="ARBA" id="ARBA00023163"/>
    </source>
</evidence>
<dbReference type="InterPro" id="IPR023772">
    <property type="entry name" value="DNA-bd_HTH_TetR-type_CS"/>
</dbReference>
<keyword evidence="1" id="KW-0805">Transcription regulation</keyword>
<evidence type="ECO:0000259" key="5">
    <source>
        <dbReference type="PROSITE" id="PS50977"/>
    </source>
</evidence>
<dbReference type="Proteomes" id="UP000618943">
    <property type="component" value="Unassembled WGS sequence"/>
</dbReference>
<comment type="caution">
    <text evidence="6">The sequence shown here is derived from an EMBL/GenBank/DDBJ whole genome shotgun (WGS) entry which is preliminary data.</text>
</comment>
<evidence type="ECO:0000256" key="2">
    <source>
        <dbReference type="ARBA" id="ARBA00023125"/>
    </source>
</evidence>
<dbReference type="PANTHER" id="PTHR30055">
    <property type="entry name" value="HTH-TYPE TRANSCRIPTIONAL REGULATOR RUTR"/>
    <property type="match status" value="1"/>
</dbReference>
<evidence type="ECO:0000313" key="6">
    <source>
        <dbReference type="EMBL" id="MBK3494541.1"/>
    </source>
</evidence>
<dbReference type="InterPro" id="IPR001647">
    <property type="entry name" value="HTH_TetR"/>
</dbReference>
<dbReference type="Pfam" id="PF00440">
    <property type="entry name" value="TetR_N"/>
    <property type="match status" value="1"/>
</dbReference>
<keyword evidence="3" id="KW-0804">Transcription</keyword>
<keyword evidence="2 4" id="KW-0238">DNA-binding</keyword>
<gene>
    <name evidence="6" type="ORF">JFL43_06675</name>
</gene>
<sequence length="202" mass="23135">MMMDTHHSNKQTKGAITKHKIIVEARDLFYRQGFAATSTAQIAKKVGVSEAALYKHFKGKMALLLATVEPERPHDQEVSYFSTLSNLDLLGAWTEQLISTVFHNRPQYTIIFSESPRHPELSENYIRHLHQLTNADKELLTRMDKGQLPKLDLVLFQVGIIGSFLAMLTHKRIYEPTLNLQDIPEDIRHTLISIVEGKLFQQ</sequence>
<dbReference type="PROSITE" id="PS50977">
    <property type="entry name" value="HTH_TETR_2"/>
    <property type="match status" value="1"/>
</dbReference>
<evidence type="ECO:0000313" key="7">
    <source>
        <dbReference type="Proteomes" id="UP000618943"/>
    </source>
</evidence>
<accession>A0ABS1H5G3</accession>
<dbReference type="PRINTS" id="PR00455">
    <property type="entry name" value="HTHTETR"/>
</dbReference>
<feature type="domain" description="HTH tetR-type" evidence="5">
    <location>
        <begin position="15"/>
        <end position="75"/>
    </location>
</feature>
<dbReference type="InterPro" id="IPR050109">
    <property type="entry name" value="HTH-type_TetR-like_transc_reg"/>
</dbReference>
<organism evidence="6 7">
    <name type="scientific">Viridibacillus soli</name>
    <dbReference type="NCBI Taxonomy" id="2798301"/>
    <lineage>
        <taxon>Bacteria</taxon>
        <taxon>Bacillati</taxon>
        <taxon>Bacillota</taxon>
        <taxon>Bacilli</taxon>
        <taxon>Bacillales</taxon>
        <taxon>Caryophanaceae</taxon>
        <taxon>Viridibacillus</taxon>
    </lineage>
</organism>
<evidence type="ECO:0000256" key="4">
    <source>
        <dbReference type="PROSITE-ProRule" id="PRU00335"/>
    </source>
</evidence>
<dbReference type="PROSITE" id="PS01081">
    <property type="entry name" value="HTH_TETR_1"/>
    <property type="match status" value="1"/>
</dbReference>
<protein>
    <submittedName>
        <fullName evidence="6">TetR/AcrR family transcriptional regulator</fullName>
    </submittedName>
</protein>
<keyword evidence="7" id="KW-1185">Reference proteome</keyword>
<dbReference type="SUPFAM" id="SSF48498">
    <property type="entry name" value="Tetracyclin repressor-like, C-terminal domain"/>
    <property type="match status" value="1"/>
</dbReference>
<feature type="DNA-binding region" description="H-T-H motif" evidence="4">
    <location>
        <begin position="38"/>
        <end position="57"/>
    </location>
</feature>
<dbReference type="SUPFAM" id="SSF46689">
    <property type="entry name" value="Homeodomain-like"/>
    <property type="match status" value="1"/>
</dbReference>
<reference evidence="6 7" key="1">
    <citation type="submission" date="2020-12" db="EMBL/GenBank/DDBJ databases">
        <title>YIM B01967 draft genome.</title>
        <authorList>
            <person name="Yan X."/>
        </authorList>
    </citation>
    <scope>NUCLEOTIDE SEQUENCE [LARGE SCALE GENOMIC DNA]</scope>
    <source>
        <strain evidence="6 7">YIM B01967</strain>
    </source>
</reference>
<dbReference type="InterPro" id="IPR009057">
    <property type="entry name" value="Homeodomain-like_sf"/>
</dbReference>
<evidence type="ECO:0000256" key="1">
    <source>
        <dbReference type="ARBA" id="ARBA00023015"/>
    </source>
</evidence>
<dbReference type="PANTHER" id="PTHR30055:SF234">
    <property type="entry name" value="HTH-TYPE TRANSCRIPTIONAL REGULATOR BETI"/>
    <property type="match status" value="1"/>
</dbReference>
<dbReference type="InterPro" id="IPR036271">
    <property type="entry name" value="Tet_transcr_reg_TetR-rel_C_sf"/>
</dbReference>